<protein>
    <recommendedName>
        <fullName evidence="1">Lantibiotic dehydratase N-terminal domain-containing protein</fullName>
    </recommendedName>
</protein>
<dbReference type="Pfam" id="PF04738">
    <property type="entry name" value="Lant_dehydr_N"/>
    <property type="match status" value="1"/>
</dbReference>
<comment type="caution">
    <text evidence="2">The sequence shown here is derived from an EMBL/GenBank/DDBJ whole genome shotgun (WGS) entry which is preliminary data.</text>
</comment>
<name>A0A2M8TNT4_PREIN</name>
<accession>A0A2M8TNT4</accession>
<gene>
    <name evidence="2" type="ORF">CTM59_05850</name>
</gene>
<feature type="domain" description="Lantibiotic dehydratase N-terminal" evidence="1">
    <location>
        <begin position="36"/>
        <end position="677"/>
    </location>
</feature>
<reference evidence="2 3" key="1">
    <citation type="submission" date="2017-11" db="EMBL/GenBank/DDBJ databases">
        <title>Genome sequencing of Prevotella intermedia KCOM 2833.</title>
        <authorList>
            <person name="Kook J.-K."/>
            <person name="Park S.-N."/>
            <person name="Lim Y.K."/>
        </authorList>
    </citation>
    <scope>NUCLEOTIDE SEQUENCE [LARGE SCALE GENOMIC DNA]</scope>
    <source>
        <strain evidence="2 3">KCOM 2833</strain>
    </source>
</reference>
<dbReference type="EMBL" id="PENH01000001">
    <property type="protein sequence ID" value="PJI25595.1"/>
    <property type="molecule type" value="Genomic_DNA"/>
</dbReference>
<evidence type="ECO:0000259" key="1">
    <source>
        <dbReference type="Pfam" id="PF04738"/>
    </source>
</evidence>
<organism evidence="2 3">
    <name type="scientific">Prevotella intermedia</name>
    <dbReference type="NCBI Taxonomy" id="28131"/>
    <lineage>
        <taxon>Bacteria</taxon>
        <taxon>Pseudomonadati</taxon>
        <taxon>Bacteroidota</taxon>
        <taxon>Bacteroidia</taxon>
        <taxon>Bacteroidales</taxon>
        <taxon>Prevotellaceae</taxon>
        <taxon>Prevotella</taxon>
    </lineage>
</organism>
<evidence type="ECO:0000313" key="2">
    <source>
        <dbReference type="EMBL" id="PJI25595.1"/>
    </source>
</evidence>
<dbReference type="Proteomes" id="UP000231201">
    <property type="component" value="Unassembled WGS sequence"/>
</dbReference>
<dbReference type="RefSeq" id="WP_088438432.1">
    <property type="nucleotide sequence ID" value="NZ_NHRV01000001.1"/>
</dbReference>
<sequence>MYKAFQKFIFRSPLLPFQSVKDALEGEGALFKILSDNKILEAIFLASPVLYTEIKKLLANNIKNDSERERIINSVVRYISRMSTRCTPFGLFAGCGLGTFGKETQISLKDARSRKTRLDMQYLCNLYNFITKETELKKKIKYYPNSSIYKVGSNIRYIETLYSGATRKYQISEVEGSTYLEEILIKAKNGYTIKDLVNFLCELCEHNISIEDGYNYINELIDSQLLVGELSQSIIGDDFLERLINLIEKCGEEGSLLYSLKQIRDLLIELDTTLSNHYQIYNEIISIIKSIDVPFEEKYLFQVDSFLLSHQATLNEQIIIDLQNCMLFLNAISRDNNETLNHFKHDFFERYEEREIPLLEVLDPDIGLGYPSKMGGSNISPIIDDLYIPNTSGEKSFVLTAFQSFMLDKIVNTKGDKKKEIIFTEKDINQSLKEEVNLPSTIYTLLKVIKNDDNNQLIALNSFNGSSGANLLGRFAHLQPDLERSVREIVNKEKELFPEKILAEIGHLPESRIGNILARPHIRDYELLYMATSDLNSDKLIYLSDVTLSLKHNKLTLNSNKKEIIPRLTTAHNFHNPQLMPVYRFLCDIQAQEGGGIFFSWGKLDEMFSFLPRVRFNNIILSPAQWNIKTDDIKAIFSRKSDKEILSSINEWRKGIDLPQEALLADGDNELYVEFENIYSVKAFYSIIKRRNRFRLKEFLFDKQNALVKSEEQPYLSECIISFYKQ</sequence>
<evidence type="ECO:0000313" key="3">
    <source>
        <dbReference type="Proteomes" id="UP000231201"/>
    </source>
</evidence>
<proteinExistence type="predicted"/>
<dbReference type="AlphaFoldDB" id="A0A2M8TNT4"/>
<dbReference type="InterPro" id="IPR006827">
    <property type="entry name" value="Lant_deHydtase_N"/>
</dbReference>